<keyword evidence="1" id="KW-0732">Signal</keyword>
<feature type="domain" description="Peptidase C51" evidence="3">
    <location>
        <begin position="299"/>
        <end position="421"/>
    </location>
</feature>
<evidence type="ECO:0000256" key="1">
    <source>
        <dbReference type="ARBA" id="ARBA00022729"/>
    </source>
</evidence>
<dbReference type="PROSITE" id="PS50911">
    <property type="entry name" value="CHAP"/>
    <property type="match status" value="1"/>
</dbReference>
<accession>F8DFX6</accession>
<protein>
    <submittedName>
        <fullName evidence="4">CHAP domain protein</fullName>
    </submittedName>
</protein>
<dbReference type="NCBIfam" id="NF046104">
    <property type="entry name" value="PptglHdxlasePcsB"/>
    <property type="match status" value="1"/>
</dbReference>
<dbReference type="Gene3D" id="6.10.250.3150">
    <property type="match status" value="1"/>
</dbReference>
<dbReference type="HOGENOM" id="CLU_034085_2_2_9"/>
<dbReference type="Pfam" id="PF05257">
    <property type="entry name" value="CHAP"/>
    <property type="match status" value="1"/>
</dbReference>
<dbReference type="Pfam" id="PF24568">
    <property type="entry name" value="CC_PcsB"/>
    <property type="match status" value="1"/>
</dbReference>
<dbReference type="EMBL" id="CP002843">
    <property type="protein sequence ID" value="AEH56525.1"/>
    <property type="molecule type" value="Genomic_DNA"/>
</dbReference>
<dbReference type="KEGG" id="scp:HMPREF0833_11494"/>
<feature type="coiled-coil region" evidence="2">
    <location>
        <begin position="52"/>
        <end position="114"/>
    </location>
</feature>
<feature type="coiled-coil region" evidence="2">
    <location>
        <begin position="165"/>
        <end position="262"/>
    </location>
</feature>
<evidence type="ECO:0000313" key="4">
    <source>
        <dbReference type="EMBL" id="AEH56525.1"/>
    </source>
</evidence>
<dbReference type="InterPro" id="IPR007921">
    <property type="entry name" value="CHAP_dom"/>
</dbReference>
<dbReference type="Proteomes" id="UP000001502">
    <property type="component" value="Chromosome"/>
</dbReference>
<name>F8DFX6_STREP</name>
<dbReference type="AlphaFoldDB" id="F8DFX6"/>
<dbReference type="PRINTS" id="PR01852">
    <property type="entry name" value="SIBAPROTEIN"/>
</dbReference>
<dbReference type="Gene3D" id="3.90.1720.10">
    <property type="entry name" value="endopeptidase domain like (from Nostoc punctiforme)"/>
    <property type="match status" value="1"/>
</dbReference>
<evidence type="ECO:0000256" key="2">
    <source>
        <dbReference type="SAM" id="Coils"/>
    </source>
</evidence>
<dbReference type="InterPro" id="IPR058088">
    <property type="entry name" value="PcsB"/>
</dbReference>
<keyword evidence="2" id="KW-0175">Coiled coil</keyword>
<dbReference type="InterPro" id="IPR009148">
    <property type="entry name" value="PcsB-like"/>
</dbReference>
<evidence type="ECO:0000259" key="3">
    <source>
        <dbReference type="PROSITE" id="PS50911"/>
    </source>
</evidence>
<dbReference type="InterPro" id="IPR038765">
    <property type="entry name" value="Papain-like_cys_pep_sf"/>
</dbReference>
<sequence length="423" mass="44922">MIKFVILVSVLLERENYLMKKKLFATILLSTVALSQGAVVAGVSADSTDDKIAAQNNKINSINQQQQSAQAQVDQIQGQVSEIKKQQADLQAENDRLNEESEKLSAEIDELSKNIVARQESLANQARSAQTTGTATSYINAIVSSGSLTEAISRISAMNEIADANNKMLQEQKRDKEDIAQKQKENNDAINTVIANKQQLEDDAQALTTKEAELKVAQLNLAAEKSTAENEKNALLQQKAEAEKAAAAAAAAEAAYRAKQQEQQAAVKASANTTLQAQVQAAAQTPATASAAQPVAQTQATAQAATVSRQTYSSSASSYPVGECTWGAKTLAPWAGDYWGNGGQWAASAAAAGFRTGSQPQVGAIACWNDGGYGHVAVVTAVQSTTSIQVSESNYLGNRSIGNYRGWFNPVNAQGTVTYIYPN</sequence>
<dbReference type="InterPro" id="IPR057309">
    <property type="entry name" value="PcsB_CC"/>
</dbReference>
<dbReference type="SUPFAM" id="SSF54001">
    <property type="entry name" value="Cysteine proteinases"/>
    <property type="match status" value="1"/>
</dbReference>
<evidence type="ECO:0000313" key="5">
    <source>
        <dbReference type="Proteomes" id="UP000001502"/>
    </source>
</evidence>
<gene>
    <name evidence="4" type="ordered locus">HMPREF0833_11494</name>
</gene>
<proteinExistence type="predicted"/>
<organism evidence="4 5">
    <name type="scientific">Streptococcus parasanguinis (strain ATCC 15912 / DSM 6778 / CIP 104372 / LMG 14537)</name>
    <dbReference type="NCBI Taxonomy" id="760570"/>
    <lineage>
        <taxon>Bacteria</taxon>
        <taxon>Bacillati</taxon>
        <taxon>Bacillota</taxon>
        <taxon>Bacilli</taxon>
        <taxon>Lactobacillales</taxon>
        <taxon>Streptococcaceae</taxon>
        <taxon>Streptococcus</taxon>
    </lineage>
</organism>
<reference evidence="5" key="1">
    <citation type="submission" date="2011-06" db="EMBL/GenBank/DDBJ databases">
        <title>Complete sequence of Streptococcus parasanguinis strain ATCC 15912.</title>
        <authorList>
            <person name="Muzny D."/>
            <person name="Qin X."/>
            <person name="Buhay C."/>
            <person name="Dugan-Rocha S."/>
            <person name="Ding Y."/>
            <person name="Chen G."/>
            <person name="Hawes A."/>
            <person name="Holder M."/>
            <person name="Jhangiani S."/>
            <person name="Johnson A."/>
            <person name="Khan Z."/>
            <person name="Li Z."/>
            <person name="Liu W."/>
            <person name="Liu X."/>
            <person name="Perez L."/>
            <person name="Shen H."/>
            <person name="Wang Q."/>
            <person name="Watt J."/>
            <person name="Xi L."/>
            <person name="Xin Y."/>
            <person name="Zhou J."/>
            <person name="Deng J."/>
            <person name="Jiang H."/>
            <person name="Liu Y."/>
            <person name="Qu J."/>
            <person name="Song X.-Z."/>
            <person name="Zhang L."/>
            <person name="Villasana D."/>
            <person name="Johnson A."/>
            <person name="Liu J."/>
            <person name="Liyanage D."/>
            <person name="Lorensuhewa L."/>
            <person name="Robinson T."/>
            <person name="Song A."/>
            <person name="Song B.-B."/>
            <person name="Dinh H."/>
            <person name="Thornton R."/>
            <person name="Coyle M."/>
            <person name="Francisco L."/>
            <person name="Jackson L."/>
            <person name="Javaid M."/>
            <person name="Korchina V."/>
            <person name="Kovar C."/>
            <person name="Mata R."/>
            <person name="Mathew T."/>
            <person name="Ngo R."/>
            <person name="Nguyen L."/>
            <person name="Nguyen N."/>
            <person name="Okwuonu G."/>
            <person name="Ongeri F."/>
            <person name="Pham C."/>
            <person name="Simmons D."/>
            <person name="Wilczek-Boney K."/>
            <person name="Hale W."/>
            <person name="Jakkamsetti A."/>
            <person name="Pham P."/>
            <person name="Ruth R."/>
            <person name="San Lucas F."/>
            <person name="Warren J."/>
            <person name="Zhang J."/>
            <person name="Zhao Z."/>
            <person name="Zhou C."/>
            <person name="Zhu D."/>
            <person name="Lee S."/>
            <person name="Bess C."/>
            <person name="Blankenburg K."/>
            <person name="Forbes L."/>
            <person name="Fu Q."/>
            <person name="Gubbala S."/>
            <person name="Hirani K."/>
            <person name="Jayaseelan J.C."/>
            <person name="Lara F."/>
            <person name="Munidasa M."/>
            <person name="Palculict T."/>
            <person name="Patil S."/>
            <person name="Pu L.-L."/>
            <person name="Saada N."/>
            <person name="Tang L."/>
            <person name="Weissenberger G."/>
            <person name="Zhu Y."/>
            <person name="Hemphill L."/>
            <person name="Shang Y."/>
            <person name="Youmans B."/>
            <person name="Ayvaz T."/>
            <person name="Ross M."/>
            <person name="Santibanez J."/>
            <person name="Aqrawi P."/>
            <person name="Gross S."/>
            <person name="Joshi V."/>
            <person name="Fowler G."/>
            <person name="Nazareth L."/>
            <person name="Reid J."/>
            <person name="Worley K."/>
            <person name="Petrosino J."/>
            <person name="Highlander S."/>
            <person name="Gibbs R."/>
        </authorList>
    </citation>
    <scope>NUCLEOTIDE SEQUENCE [LARGE SCALE GENOMIC DNA]</scope>
    <source>
        <strain evidence="5">ATCC 15912 / DSM 6778 / CIP 104372 / LMG 14537</strain>
    </source>
</reference>